<dbReference type="AlphaFoldDB" id="A0A250I9L1"/>
<evidence type="ECO:0000313" key="2">
    <source>
        <dbReference type="Proteomes" id="UP000217289"/>
    </source>
</evidence>
<organism evidence="1 2">
    <name type="scientific">Melittangium boletus DSM 14713</name>
    <dbReference type="NCBI Taxonomy" id="1294270"/>
    <lineage>
        <taxon>Bacteria</taxon>
        <taxon>Pseudomonadati</taxon>
        <taxon>Myxococcota</taxon>
        <taxon>Myxococcia</taxon>
        <taxon>Myxococcales</taxon>
        <taxon>Cystobacterineae</taxon>
        <taxon>Archangiaceae</taxon>
        <taxon>Melittangium</taxon>
    </lineage>
</organism>
<dbReference type="EMBL" id="CP022163">
    <property type="protein sequence ID" value="ATB27861.1"/>
    <property type="molecule type" value="Genomic_DNA"/>
</dbReference>
<sequence length="152" mass="16891">METTRIVRFRAKAPEAPASLASRPTPVLEPLPLERLALVALVLGRERAAALLDGLTESDATRARDYLAGFTALSSARRQARVAVEFGVRPDAAARLRQMMEDAPGVLRREIFRRLPSFHRSLFPSFQMEPADTAVPARVGTWAERLIREATR</sequence>
<accession>A0A250I9L1</accession>
<dbReference type="Proteomes" id="UP000217289">
    <property type="component" value="Chromosome"/>
</dbReference>
<proteinExistence type="predicted"/>
<keyword evidence="2" id="KW-1185">Reference proteome</keyword>
<gene>
    <name evidence="1" type="ORF">MEBOL_001306</name>
</gene>
<protein>
    <submittedName>
        <fullName evidence="1">Uncharacterized protein</fullName>
    </submittedName>
</protein>
<evidence type="ECO:0000313" key="1">
    <source>
        <dbReference type="EMBL" id="ATB27861.1"/>
    </source>
</evidence>
<dbReference type="RefSeq" id="WP_245919512.1">
    <property type="nucleotide sequence ID" value="NZ_CP022163.1"/>
</dbReference>
<name>A0A250I9L1_9BACT</name>
<reference evidence="1 2" key="1">
    <citation type="submission" date="2017-06" db="EMBL/GenBank/DDBJ databases">
        <authorList>
            <person name="Kim H.J."/>
            <person name="Triplett B.A."/>
        </authorList>
    </citation>
    <scope>NUCLEOTIDE SEQUENCE [LARGE SCALE GENOMIC DNA]</scope>
    <source>
        <strain evidence="1 2">DSM 14713</strain>
    </source>
</reference>
<dbReference type="KEGG" id="mbd:MEBOL_001306"/>